<evidence type="ECO:0000256" key="5">
    <source>
        <dbReference type="ARBA" id="ARBA00022692"/>
    </source>
</evidence>
<evidence type="ECO:0000313" key="10">
    <source>
        <dbReference type="EMBL" id="NHN24981.1"/>
    </source>
</evidence>
<reference evidence="10" key="1">
    <citation type="submission" date="2019-05" db="EMBL/GenBank/DDBJ databases">
        <authorList>
            <person name="Lianzixin W."/>
        </authorList>
    </citation>
    <scope>NUCLEOTIDE SEQUENCE</scope>
    <source>
        <strain evidence="10">EC11</strain>
    </source>
</reference>
<dbReference type="InterPro" id="IPR003594">
    <property type="entry name" value="HATPase_dom"/>
</dbReference>
<comment type="catalytic activity">
    <reaction evidence="1">
        <text>ATP + protein L-histidine = ADP + protein N-phospho-L-histidine.</text>
        <dbReference type="EC" id="2.7.13.3"/>
    </reaction>
</comment>
<evidence type="ECO:0000256" key="3">
    <source>
        <dbReference type="ARBA" id="ARBA00022553"/>
    </source>
</evidence>
<proteinExistence type="predicted"/>
<dbReference type="CDD" id="cd00075">
    <property type="entry name" value="HATPase"/>
    <property type="match status" value="1"/>
</dbReference>
<dbReference type="InterPro" id="IPR036890">
    <property type="entry name" value="HATPase_C_sf"/>
</dbReference>
<evidence type="ECO:0000256" key="6">
    <source>
        <dbReference type="ARBA" id="ARBA00022777"/>
    </source>
</evidence>
<evidence type="ECO:0000313" key="11">
    <source>
        <dbReference type="Proteomes" id="UP000817854"/>
    </source>
</evidence>
<dbReference type="InterPro" id="IPR036097">
    <property type="entry name" value="HisK_dim/P_sf"/>
</dbReference>
<keyword evidence="8" id="KW-0472">Membrane</keyword>
<dbReference type="EMBL" id="VEVQ02000002">
    <property type="protein sequence ID" value="NHN24981.1"/>
    <property type="molecule type" value="Genomic_DNA"/>
</dbReference>
<dbReference type="SUPFAM" id="SSF47384">
    <property type="entry name" value="Homodimeric domain of signal transducing histidine kinase"/>
    <property type="match status" value="1"/>
</dbReference>
<evidence type="ECO:0000256" key="8">
    <source>
        <dbReference type="SAM" id="Phobius"/>
    </source>
</evidence>
<keyword evidence="11" id="KW-1185">Reference proteome</keyword>
<dbReference type="PROSITE" id="PS50109">
    <property type="entry name" value="HIS_KIN"/>
    <property type="match status" value="1"/>
</dbReference>
<organism evidence="10 11">
    <name type="scientific">Flavobacterium jejuense</name>
    <dbReference type="NCBI Taxonomy" id="1544455"/>
    <lineage>
        <taxon>Bacteria</taxon>
        <taxon>Pseudomonadati</taxon>
        <taxon>Bacteroidota</taxon>
        <taxon>Flavobacteriia</taxon>
        <taxon>Flavobacteriales</taxon>
        <taxon>Flavobacteriaceae</taxon>
        <taxon>Flavobacterium</taxon>
    </lineage>
</organism>
<dbReference type="EC" id="2.7.13.3" evidence="2"/>
<evidence type="ECO:0000259" key="9">
    <source>
        <dbReference type="PROSITE" id="PS50109"/>
    </source>
</evidence>
<dbReference type="Gene3D" id="3.30.565.10">
    <property type="entry name" value="Histidine kinase-like ATPase, C-terminal domain"/>
    <property type="match status" value="1"/>
</dbReference>
<evidence type="ECO:0000256" key="7">
    <source>
        <dbReference type="ARBA" id="ARBA00022989"/>
    </source>
</evidence>
<reference evidence="10" key="2">
    <citation type="submission" date="2020-02" db="EMBL/GenBank/DDBJ databases">
        <title>Flavobacterium profundi sp. nov., isolated from a deep-sea seamount.</title>
        <authorList>
            <person name="Zhang D.-C."/>
        </authorList>
    </citation>
    <scope>NUCLEOTIDE SEQUENCE</scope>
    <source>
        <strain evidence="10">EC11</strain>
    </source>
</reference>
<comment type="caution">
    <text evidence="10">The sequence shown here is derived from an EMBL/GenBank/DDBJ whole genome shotgun (WGS) entry which is preliminary data.</text>
</comment>
<dbReference type="RefSeq" id="WP_140960587.1">
    <property type="nucleotide sequence ID" value="NZ_VEVQ02000002.1"/>
</dbReference>
<gene>
    <name evidence="10" type="ORF">FIA58_004750</name>
</gene>
<dbReference type="InterPro" id="IPR050428">
    <property type="entry name" value="TCS_sensor_his_kinase"/>
</dbReference>
<keyword evidence="7 8" id="KW-1133">Transmembrane helix</keyword>
<feature type="domain" description="Histidine kinase" evidence="9">
    <location>
        <begin position="218"/>
        <end position="427"/>
    </location>
</feature>
<dbReference type="Pfam" id="PF02518">
    <property type="entry name" value="HATPase_c"/>
    <property type="match status" value="1"/>
</dbReference>
<dbReference type="CDD" id="cd00082">
    <property type="entry name" value="HisKA"/>
    <property type="match status" value="1"/>
</dbReference>
<evidence type="ECO:0000256" key="2">
    <source>
        <dbReference type="ARBA" id="ARBA00012438"/>
    </source>
</evidence>
<dbReference type="Proteomes" id="UP000817854">
    <property type="component" value="Unassembled WGS sequence"/>
</dbReference>
<keyword evidence="5 8" id="KW-0812">Transmembrane</keyword>
<evidence type="ECO:0000256" key="4">
    <source>
        <dbReference type="ARBA" id="ARBA00022679"/>
    </source>
</evidence>
<feature type="transmembrane region" description="Helical" evidence="8">
    <location>
        <begin position="12"/>
        <end position="30"/>
    </location>
</feature>
<dbReference type="PANTHER" id="PTHR45436:SF5">
    <property type="entry name" value="SENSOR HISTIDINE KINASE TRCS"/>
    <property type="match status" value="1"/>
</dbReference>
<dbReference type="SMART" id="SM00388">
    <property type="entry name" value="HisKA"/>
    <property type="match status" value="1"/>
</dbReference>
<dbReference type="PANTHER" id="PTHR45436">
    <property type="entry name" value="SENSOR HISTIDINE KINASE YKOH"/>
    <property type="match status" value="1"/>
</dbReference>
<dbReference type="SUPFAM" id="SSF55874">
    <property type="entry name" value="ATPase domain of HSP90 chaperone/DNA topoisomerase II/histidine kinase"/>
    <property type="match status" value="1"/>
</dbReference>
<keyword evidence="3" id="KW-0597">Phosphoprotein</keyword>
<dbReference type="InterPro" id="IPR003661">
    <property type="entry name" value="HisK_dim/P_dom"/>
</dbReference>
<evidence type="ECO:0000256" key="1">
    <source>
        <dbReference type="ARBA" id="ARBA00000085"/>
    </source>
</evidence>
<keyword evidence="4" id="KW-0808">Transferase</keyword>
<protein>
    <recommendedName>
        <fullName evidence="2">histidine kinase</fullName>
        <ecNumber evidence="2">2.7.13.3</ecNumber>
    </recommendedName>
</protein>
<name>A0ABX0IN11_9FLAO</name>
<feature type="transmembrane region" description="Helical" evidence="8">
    <location>
        <begin position="132"/>
        <end position="153"/>
    </location>
</feature>
<dbReference type="Gene3D" id="1.10.287.130">
    <property type="match status" value="1"/>
</dbReference>
<dbReference type="SMART" id="SM00387">
    <property type="entry name" value="HATPase_c"/>
    <property type="match status" value="1"/>
</dbReference>
<dbReference type="GO" id="GO:0016301">
    <property type="term" value="F:kinase activity"/>
    <property type="evidence" value="ECO:0007669"/>
    <property type="project" value="UniProtKB-KW"/>
</dbReference>
<accession>A0ABX0IN11</accession>
<keyword evidence="6 10" id="KW-0418">Kinase</keyword>
<sequence length="427" mass="49498">MKLINKTSRYYILLTLPVLLASALFCYWFMLHELGESSESLLISRVKVIENHLIKGDSLILAVFQENNELYIKEIDTNVTIPQKITDTLIYSKIQKEYISNKILQKSIQIDTKNYFIKVWKSSLEFDEILEIIFYVFISILVLLLLTIVYINIRISKIIWAPFFHTVSSIKNFKVSDKNALQFQDTSISEFQELNKSIEMMTEKMVLDYSNQKKFTENASHEFQTPLAIIKSKVDLLLQSKNINENEMKLLASIDDTANRLSKINKSLLLLSKIENGQFENNKKIDIRPIIDKIIFQKEDLILSKNIFIENTIESNFSLLLNEELAYILLSNLIQNAIRHNLTNGKIILTTRGETLVISNTSIEKELDQSLIFERFVKKSNDQKSLGLGLSLVKEIADLNTIAIEYSYTNELHFFKLTQKNRIQIDS</sequence>
<dbReference type="InterPro" id="IPR005467">
    <property type="entry name" value="His_kinase_dom"/>
</dbReference>
<dbReference type="Pfam" id="PF00512">
    <property type="entry name" value="HisKA"/>
    <property type="match status" value="1"/>
</dbReference>